<sequence>MTFAPRGFDSNPWYLRIRRMGGAAYHAWKANDPKAINEYKNVKQSSKDFEVLAYFGDDISRSYQIQQWLPVYEELNKTHKVQIICRQYPTTKYLRKLTNLPVNSVYDFFTLTDLIDANNYKVVLYVNNSFTNFQAMAAKKAFHVHLNHGESDKMSMTSRQMYAYDVVAVAGQAAKDRLRNALIVSDENKEVIIGRPQLDLLQKPLEIVEGRKILTYAPTWEGDQEANNYSSVDVYGEKIVAAMLKVPNSTVFYKPHPKVTTSPKSHMIKSHKAILALLDNANSKDTNAKHRFVSGDPMPVLQVSDLLVSDVSAVTIDYLYLKPQGAMLMCDRLSNKDLFTQVAPVSKAVTNITNLNIGNIEQIISDHVSGKVDRSSYDEMRNYYFGDTKPGSSIARFIAMVNDLIQRRDNRVSQLPTSN</sequence>
<accession>A0A094SA01</accession>
<name>A0A094SA01_9ZZZZ</name>
<reference evidence="1" key="1">
    <citation type="submission" date="2014-06" db="EMBL/GenBank/DDBJ databases">
        <title>Key roles for freshwater Actinobacteria revealed by deep metagenomic sequencing.</title>
        <authorList>
            <person name="Ghai R."/>
            <person name="Mizuno C.M."/>
            <person name="Picazo A."/>
            <person name="Camacho A."/>
            <person name="Rodriguez-Valera F."/>
        </authorList>
    </citation>
    <scope>NUCLEOTIDE SEQUENCE</scope>
</reference>
<dbReference type="Pfam" id="PF04464">
    <property type="entry name" value="Glyphos_transf"/>
    <property type="match status" value="1"/>
</dbReference>
<dbReference type="InterPro" id="IPR043148">
    <property type="entry name" value="TagF_C"/>
</dbReference>
<dbReference type="Gene3D" id="3.40.50.12580">
    <property type="match status" value="1"/>
</dbReference>
<organism evidence="1">
    <name type="scientific">freshwater metagenome</name>
    <dbReference type="NCBI Taxonomy" id="449393"/>
    <lineage>
        <taxon>unclassified sequences</taxon>
        <taxon>metagenomes</taxon>
        <taxon>ecological metagenomes</taxon>
    </lineage>
</organism>
<gene>
    <name evidence="1" type="ORF">GM51_16305</name>
</gene>
<proteinExistence type="predicted"/>
<protein>
    <submittedName>
        <fullName evidence="1">Uncharacterized protein</fullName>
    </submittedName>
</protein>
<evidence type="ECO:0000313" key="1">
    <source>
        <dbReference type="EMBL" id="KGA14833.1"/>
    </source>
</evidence>
<comment type="caution">
    <text evidence="1">The sequence shown here is derived from an EMBL/GenBank/DDBJ whole genome shotgun (WGS) entry which is preliminary data.</text>
</comment>
<dbReference type="AlphaFoldDB" id="A0A094SA01"/>
<dbReference type="InterPro" id="IPR007554">
    <property type="entry name" value="Glycerophosphate_synth"/>
</dbReference>
<dbReference type="GO" id="GO:0016020">
    <property type="term" value="C:membrane"/>
    <property type="evidence" value="ECO:0007669"/>
    <property type="project" value="InterPro"/>
</dbReference>
<dbReference type="EMBL" id="JNSL01000134">
    <property type="protein sequence ID" value="KGA14833.1"/>
    <property type="molecule type" value="Genomic_DNA"/>
</dbReference>
<dbReference type="GO" id="GO:0047355">
    <property type="term" value="F:CDP-glycerol glycerophosphotransferase activity"/>
    <property type="evidence" value="ECO:0007669"/>
    <property type="project" value="InterPro"/>
</dbReference>
<dbReference type="SUPFAM" id="SSF53756">
    <property type="entry name" value="UDP-Glycosyltransferase/glycogen phosphorylase"/>
    <property type="match status" value="1"/>
</dbReference>